<accession>X1A2M3</accession>
<keyword evidence="3" id="KW-0378">Hydrolase</keyword>
<keyword evidence="2" id="KW-0645">Protease</keyword>
<dbReference type="AlphaFoldDB" id="X1A2M3"/>
<dbReference type="EMBL" id="BART01008489">
    <property type="protein sequence ID" value="GAG54511.1"/>
    <property type="molecule type" value="Genomic_DNA"/>
</dbReference>
<reference evidence="5" key="1">
    <citation type="journal article" date="2014" name="Front. Microbiol.">
        <title>High frequency of phylogenetically diverse reductive dehalogenase-homologous genes in deep subseafloor sedimentary metagenomes.</title>
        <authorList>
            <person name="Kawai M."/>
            <person name="Futagami T."/>
            <person name="Toyoda A."/>
            <person name="Takaki Y."/>
            <person name="Nishi S."/>
            <person name="Hori S."/>
            <person name="Arai W."/>
            <person name="Tsubouchi T."/>
            <person name="Morono Y."/>
            <person name="Uchiyama I."/>
            <person name="Ito T."/>
            <person name="Fujiyama A."/>
            <person name="Inagaki F."/>
            <person name="Takami H."/>
        </authorList>
    </citation>
    <scope>NUCLEOTIDE SEQUENCE</scope>
    <source>
        <strain evidence="5">Expedition CK06-06</strain>
    </source>
</reference>
<name>X1A2M3_9ZZZZ</name>
<dbReference type="NCBIfam" id="TIGR01543">
    <property type="entry name" value="proheadase_HK97"/>
    <property type="match status" value="1"/>
</dbReference>
<dbReference type="GO" id="GO:0006508">
    <property type="term" value="P:proteolysis"/>
    <property type="evidence" value="ECO:0007669"/>
    <property type="project" value="UniProtKB-KW"/>
</dbReference>
<feature type="domain" description="Prohead serine protease" evidence="4">
    <location>
        <begin position="12"/>
        <end position="169"/>
    </location>
</feature>
<dbReference type="InterPro" id="IPR006433">
    <property type="entry name" value="Prohead_protease"/>
</dbReference>
<dbReference type="InterPro" id="IPR054613">
    <property type="entry name" value="Peptidase_S78_dom"/>
</dbReference>
<comment type="caution">
    <text evidence="5">The sequence shown here is derived from an EMBL/GenBank/DDBJ whole genome shotgun (WGS) entry which is preliminary data.</text>
</comment>
<keyword evidence="1" id="KW-1188">Viral release from host cell</keyword>
<gene>
    <name evidence="5" type="ORF">S01H4_19080</name>
</gene>
<evidence type="ECO:0000256" key="1">
    <source>
        <dbReference type="ARBA" id="ARBA00022612"/>
    </source>
</evidence>
<sequence length="211" mass="23483">MEKNIEQRFVPLEVRAETENEQPVIIGTAAVYNVRAEIFPGFFEEIKPGAFAGPLKNDDIRGLWNHNSDYPLGRKSAGTLELYDEKDGPHYKIFPPDTQMGRDSIISIKRKDVTGSSFSFTVAPDGAKLKTEEDGTMLRTITELESVGDVGPVTYPAYSDTTVAVRSRDAFLAEQEPPEEIPPMENDAPLRDLAEKELELAEEKWLISPPG</sequence>
<dbReference type="Pfam" id="PF04586">
    <property type="entry name" value="Peptidase_S78"/>
    <property type="match status" value="1"/>
</dbReference>
<evidence type="ECO:0000256" key="2">
    <source>
        <dbReference type="ARBA" id="ARBA00022670"/>
    </source>
</evidence>
<protein>
    <recommendedName>
        <fullName evidence="4">Prohead serine protease domain-containing protein</fullName>
    </recommendedName>
</protein>
<evidence type="ECO:0000313" key="5">
    <source>
        <dbReference type="EMBL" id="GAG54511.1"/>
    </source>
</evidence>
<evidence type="ECO:0000256" key="3">
    <source>
        <dbReference type="ARBA" id="ARBA00022801"/>
    </source>
</evidence>
<proteinExistence type="predicted"/>
<organism evidence="5">
    <name type="scientific">marine sediment metagenome</name>
    <dbReference type="NCBI Taxonomy" id="412755"/>
    <lineage>
        <taxon>unclassified sequences</taxon>
        <taxon>metagenomes</taxon>
        <taxon>ecological metagenomes</taxon>
    </lineage>
</organism>
<dbReference type="GO" id="GO:0008233">
    <property type="term" value="F:peptidase activity"/>
    <property type="evidence" value="ECO:0007669"/>
    <property type="project" value="UniProtKB-KW"/>
</dbReference>
<evidence type="ECO:0000259" key="4">
    <source>
        <dbReference type="Pfam" id="PF04586"/>
    </source>
</evidence>